<dbReference type="PROSITE" id="PS52016">
    <property type="entry name" value="TONB_DEPENDENT_REC_3"/>
    <property type="match status" value="1"/>
</dbReference>
<reference evidence="15 16" key="1">
    <citation type="submission" date="2017-12" db="EMBL/GenBank/DDBJ databases">
        <title>Draft Genome sequences of multiple microbial strains isolated from spacecraft associated surfaces.</title>
        <authorList>
            <person name="Seuylemezian A."/>
            <person name="Vaishampayan P."/>
            <person name="Venkateswaran K."/>
        </authorList>
    </citation>
    <scope>NUCLEOTIDE SEQUENCE [LARGE SCALE GENOMIC DNA]</scope>
    <source>
        <strain evidence="15 16">2P01AA</strain>
    </source>
</reference>
<evidence type="ECO:0000256" key="11">
    <source>
        <dbReference type="RuleBase" id="RU003357"/>
    </source>
</evidence>
<dbReference type="Pfam" id="PF00593">
    <property type="entry name" value="TonB_dep_Rec_b-barrel"/>
    <property type="match status" value="1"/>
</dbReference>
<dbReference type="RefSeq" id="WP_101235694.1">
    <property type="nucleotide sequence ID" value="NZ_PISJ01000004.1"/>
</dbReference>
<protein>
    <submittedName>
        <fullName evidence="15">Ferric siderophore receptor protein</fullName>
    </submittedName>
</protein>
<keyword evidence="3 10" id="KW-1134">Transmembrane beta strand</keyword>
<dbReference type="EMBL" id="PISJ01000004">
    <property type="protein sequence ID" value="PKF35743.1"/>
    <property type="molecule type" value="Genomic_DNA"/>
</dbReference>
<dbReference type="InterPro" id="IPR036942">
    <property type="entry name" value="Beta-barrel_TonB_sf"/>
</dbReference>
<dbReference type="GO" id="GO:0009279">
    <property type="term" value="C:cell outer membrane"/>
    <property type="evidence" value="ECO:0007669"/>
    <property type="project" value="UniProtKB-SubCell"/>
</dbReference>
<dbReference type="SUPFAM" id="SSF56935">
    <property type="entry name" value="Porins"/>
    <property type="match status" value="1"/>
</dbReference>
<dbReference type="AlphaFoldDB" id="A0A2N0WII4"/>
<evidence type="ECO:0000256" key="2">
    <source>
        <dbReference type="ARBA" id="ARBA00022448"/>
    </source>
</evidence>
<gene>
    <name evidence="15" type="ORF">CW311_04010</name>
</gene>
<comment type="subcellular location">
    <subcellularLocation>
        <location evidence="1 10">Cell outer membrane</location>
        <topology evidence="1 10">Multi-pass membrane protein</topology>
    </subcellularLocation>
</comment>
<evidence type="ECO:0000256" key="9">
    <source>
        <dbReference type="ARBA" id="ARBA00023237"/>
    </source>
</evidence>
<evidence type="ECO:0000256" key="4">
    <source>
        <dbReference type="ARBA" id="ARBA00022692"/>
    </source>
</evidence>
<organism evidence="15 16">
    <name type="scientific">Acinetobacter proteolyticus</name>
    <dbReference type="NCBI Taxonomy" id="1776741"/>
    <lineage>
        <taxon>Bacteria</taxon>
        <taxon>Pseudomonadati</taxon>
        <taxon>Pseudomonadota</taxon>
        <taxon>Gammaproteobacteria</taxon>
        <taxon>Moraxellales</taxon>
        <taxon>Moraxellaceae</taxon>
        <taxon>Acinetobacter</taxon>
    </lineage>
</organism>
<evidence type="ECO:0000256" key="3">
    <source>
        <dbReference type="ARBA" id="ARBA00022452"/>
    </source>
</evidence>
<dbReference type="Gene3D" id="2.40.170.20">
    <property type="entry name" value="TonB-dependent receptor, beta-barrel domain"/>
    <property type="match status" value="1"/>
</dbReference>
<dbReference type="Gene3D" id="2.170.130.10">
    <property type="entry name" value="TonB-dependent receptor, plug domain"/>
    <property type="match status" value="1"/>
</dbReference>
<dbReference type="PANTHER" id="PTHR30069:SF53">
    <property type="entry name" value="COLICIN I RECEPTOR-RELATED"/>
    <property type="match status" value="1"/>
</dbReference>
<evidence type="ECO:0000256" key="10">
    <source>
        <dbReference type="PROSITE-ProRule" id="PRU01360"/>
    </source>
</evidence>
<comment type="caution">
    <text evidence="15">The sequence shown here is derived from an EMBL/GenBank/DDBJ whole genome shotgun (WGS) entry which is preliminary data.</text>
</comment>
<evidence type="ECO:0000313" key="15">
    <source>
        <dbReference type="EMBL" id="PKF35743.1"/>
    </source>
</evidence>
<accession>A0A2N0WII4</accession>
<dbReference type="Pfam" id="PF07715">
    <property type="entry name" value="Plug"/>
    <property type="match status" value="1"/>
</dbReference>
<name>A0A2N0WII4_9GAMM</name>
<keyword evidence="5 12" id="KW-0732">Signal</keyword>
<dbReference type="InterPro" id="IPR037066">
    <property type="entry name" value="Plug_dom_sf"/>
</dbReference>
<feature type="domain" description="TonB-dependent receptor-like beta-barrel" evidence="13">
    <location>
        <begin position="273"/>
        <end position="685"/>
    </location>
</feature>
<evidence type="ECO:0000259" key="14">
    <source>
        <dbReference type="Pfam" id="PF07715"/>
    </source>
</evidence>
<sequence length="734" mass="80737">MSKFNLHPLSFALLGAMTTSVFAETTTASENTNTHQLATIVVSAAGFEQDIKNAPASISVVTKEDIEKKNATSIADLLADVPGIDIRDGIGKTSGLNIKMRGLGSEYSLILIDGRRQTTSSDVTPNGFGESANGFLPPLASIERIEVIRGPMATRYGSEAMGGVINIITKKISNEWNGNVTVSGNVMEHGGEADSWKTSVVVNGPIIQDKLGVQLRGSYLDRQKSERIPGTSGRDPRPSEADIYDVGGKLSFKLNEQNNFWVDGFHSSQTYKNDDNRLGTEDWTTIPRGASRLAATGYKDKLEFKRDQIAIGHDGDYNFGQWSSYISKTKTETIGRTVPFRTFPNNASEGADRKLENTDFVADSHVVMPIADHKLTVGAEYKEAKIADDIAGIGATFKKDSFSIYAEDEWRILDNLGFTLGGRYEDHSGFGGQFSPRAYLVWNANDELTFKGGVSTGYKAPSAKDLHNGIISISGQGTSFNIGSPNLKPEESTNYELGFNYNNGNLDLTTTAFFNKIKNLITDGPELLNCFYAETPNRPGCVSYGSHITQQDTFAQKINADEAETKGVELSLKYSIIPEWDIKAAYTYMETEITKGKNKGSYLSNVPKNAFNMTSTWHINDAFDLWLQHEYKSERKRYDTKQTTGDAALIYNATNNKLKGYNLFNLGASYSVNDQLRFNGAVNNLLDKDFTSNGSYIDANGNPASYYDYMVIGSGMSGTYLAGRNFWLSMSYDF</sequence>
<proteinExistence type="inferred from homology"/>
<evidence type="ECO:0000256" key="7">
    <source>
        <dbReference type="ARBA" id="ARBA00023077"/>
    </source>
</evidence>
<keyword evidence="2 10" id="KW-0813">Transport</keyword>
<feature type="signal peptide" evidence="12">
    <location>
        <begin position="1"/>
        <end position="23"/>
    </location>
</feature>
<dbReference type="Proteomes" id="UP000233553">
    <property type="component" value="Unassembled WGS sequence"/>
</dbReference>
<dbReference type="GO" id="GO:0015344">
    <property type="term" value="F:siderophore uptake transmembrane transporter activity"/>
    <property type="evidence" value="ECO:0007669"/>
    <property type="project" value="TreeGrafter"/>
</dbReference>
<keyword evidence="4 10" id="KW-0812">Transmembrane</keyword>
<dbReference type="PANTHER" id="PTHR30069">
    <property type="entry name" value="TONB-DEPENDENT OUTER MEMBRANE RECEPTOR"/>
    <property type="match status" value="1"/>
</dbReference>
<evidence type="ECO:0000313" key="16">
    <source>
        <dbReference type="Proteomes" id="UP000233553"/>
    </source>
</evidence>
<evidence type="ECO:0000256" key="8">
    <source>
        <dbReference type="ARBA" id="ARBA00023136"/>
    </source>
</evidence>
<comment type="similarity">
    <text evidence="10 11">Belongs to the TonB-dependent receptor family.</text>
</comment>
<keyword evidence="6" id="KW-0406">Ion transport</keyword>
<dbReference type="CDD" id="cd01347">
    <property type="entry name" value="ligand_gated_channel"/>
    <property type="match status" value="1"/>
</dbReference>
<keyword evidence="8 10" id="KW-0472">Membrane</keyword>
<dbReference type="InterPro" id="IPR039426">
    <property type="entry name" value="TonB-dep_rcpt-like"/>
</dbReference>
<evidence type="ECO:0000256" key="5">
    <source>
        <dbReference type="ARBA" id="ARBA00022729"/>
    </source>
</evidence>
<keyword evidence="9 10" id="KW-0998">Cell outer membrane</keyword>
<keyword evidence="7 11" id="KW-0798">TonB box</keyword>
<evidence type="ECO:0000259" key="13">
    <source>
        <dbReference type="Pfam" id="PF00593"/>
    </source>
</evidence>
<dbReference type="InterPro" id="IPR012910">
    <property type="entry name" value="Plug_dom"/>
</dbReference>
<evidence type="ECO:0000256" key="6">
    <source>
        <dbReference type="ARBA" id="ARBA00023065"/>
    </source>
</evidence>
<feature type="chain" id="PRO_5014664442" evidence="12">
    <location>
        <begin position="24"/>
        <end position="734"/>
    </location>
</feature>
<evidence type="ECO:0000256" key="12">
    <source>
        <dbReference type="SAM" id="SignalP"/>
    </source>
</evidence>
<feature type="domain" description="TonB-dependent receptor plug" evidence="14">
    <location>
        <begin position="51"/>
        <end position="164"/>
    </location>
</feature>
<keyword evidence="15" id="KW-0675">Receptor</keyword>
<evidence type="ECO:0000256" key="1">
    <source>
        <dbReference type="ARBA" id="ARBA00004571"/>
    </source>
</evidence>
<dbReference type="InterPro" id="IPR000531">
    <property type="entry name" value="Beta-barrel_TonB"/>
</dbReference>
<dbReference type="GO" id="GO:0044718">
    <property type="term" value="P:siderophore transmembrane transport"/>
    <property type="evidence" value="ECO:0007669"/>
    <property type="project" value="TreeGrafter"/>
</dbReference>